<dbReference type="EMBL" id="BSXS01011254">
    <property type="protein sequence ID" value="GMF00073.1"/>
    <property type="molecule type" value="Genomic_DNA"/>
</dbReference>
<comment type="caution">
    <text evidence="1">The sequence shown here is derived from an EMBL/GenBank/DDBJ whole genome shotgun (WGS) entry which is preliminary data.</text>
</comment>
<organism evidence="1 2">
    <name type="scientific">Ambrosiozyma monospora</name>
    <name type="common">Yeast</name>
    <name type="synonym">Endomycopsis monosporus</name>
    <dbReference type="NCBI Taxonomy" id="43982"/>
    <lineage>
        <taxon>Eukaryota</taxon>
        <taxon>Fungi</taxon>
        <taxon>Dikarya</taxon>
        <taxon>Ascomycota</taxon>
        <taxon>Saccharomycotina</taxon>
        <taxon>Pichiomycetes</taxon>
        <taxon>Pichiales</taxon>
        <taxon>Pichiaceae</taxon>
        <taxon>Ambrosiozyma</taxon>
    </lineage>
</organism>
<proteinExistence type="predicted"/>
<evidence type="ECO:0000313" key="2">
    <source>
        <dbReference type="Proteomes" id="UP001165064"/>
    </source>
</evidence>
<accession>A0ACB5U2V2</accession>
<dbReference type="Proteomes" id="UP001165064">
    <property type="component" value="Unassembled WGS sequence"/>
</dbReference>
<keyword evidence="2" id="KW-1185">Reference proteome</keyword>
<protein>
    <submittedName>
        <fullName evidence="1">Unnamed protein product</fullName>
    </submittedName>
</protein>
<reference evidence="1" key="1">
    <citation type="submission" date="2023-04" db="EMBL/GenBank/DDBJ databases">
        <title>Ambrosiozyma monospora NBRC 10751.</title>
        <authorList>
            <person name="Ichikawa N."/>
            <person name="Sato H."/>
            <person name="Tonouchi N."/>
        </authorList>
    </citation>
    <scope>NUCLEOTIDE SEQUENCE</scope>
    <source>
        <strain evidence="1">NBRC 10751</strain>
    </source>
</reference>
<sequence length="75" mass="9006">MSSRRSRRYQQQKPQHRYEEDYEAVYEEEEEEEEDDDQDEVTRCFGNTDTVSVSWILQMLQRSIGVNSANQKIIT</sequence>
<evidence type="ECO:0000313" key="1">
    <source>
        <dbReference type="EMBL" id="GMF00073.1"/>
    </source>
</evidence>
<name>A0ACB5U2V2_AMBMO</name>
<gene>
    <name evidence="1" type="ORF">Amon02_001090900</name>
</gene>